<reference evidence="1 2" key="1">
    <citation type="submission" date="2024-04" db="EMBL/GenBank/DDBJ databases">
        <title>Tritrichomonas musculus Genome.</title>
        <authorList>
            <person name="Alves-Ferreira E."/>
            <person name="Grigg M."/>
            <person name="Lorenzi H."/>
            <person name="Galac M."/>
        </authorList>
    </citation>
    <scope>NUCLEOTIDE SEQUENCE [LARGE SCALE GENOMIC DNA]</scope>
    <source>
        <strain evidence="1 2">EAF2021</strain>
    </source>
</reference>
<evidence type="ECO:0000313" key="1">
    <source>
        <dbReference type="EMBL" id="KAK8839294.1"/>
    </source>
</evidence>
<comment type="caution">
    <text evidence="1">The sequence shown here is derived from an EMBL/GenBank/DDBJ whole genome shotgun (WGS) entry which is preliminary data.</text>
</comment>
<organism evidence="1 2">
    <name type="scientific">Tritrichomonas musculus</name>
    <dbReference type="NCBI Taxonomy" id="1915356"/>
    <lineage>
        <taxon>Eukaryota</taxon>
        <taxon>Metamonada</taxon>
        <taxon>Parabasalia</taxon>
        <taxon>Tritrichomonadida</taxon>
        <taxon>Tritrichomonadidae</taxon>
        <taxon>Tritrichomonas</taxon>
    </lineage>
</organism>
<name>A0ABR2GZC9_9EUKA</name>
<dbReference type="InterPro" id="IPR015943">
    <property type="entry name" value="WD40/YVTN_repeat-like_dom_sf"/>
</dbReference>
<sequence length="1006" mass="114796">MNLSFREWPFLSLNQNIPKTKLRAPSLSAIEVDYLKKNMPSYLIPKMSSAHLMSQQSDEIKTEDLYFNKNQFKYNLSSWGRCGLFACTNESCLSIFSNDEKGNLSPMFMFSPFDTLVIGRLCKQPPKTAFITAIAWSDGHLEPSIPKSLLAVASEKGYLGVYDFESKKRVCSFLFEEPIVSILWCSFKQNRFYAGSRKGHFYICEVNNSKTINILRVIDFSFKLPNTFETVYKSIDFITQDDVNGYTVGVASKDQPFGFITNINDTEKVDIHIYQNFYIKGDNKENNDQINFFEFYPNSQDFVTILTSSSSFVLSISKGTLVPFIQSADCKFISIIDSENDKVIVGNDSEMNIWQLGDQFWVRLFNMNLGLKEIITFSKHNNKILLTTSSNWLNEVEFKRNKIFVTRRIKLIDGSIVDYDFGDGSIAFLTSNNTIALTSPTPESVIKPIFAEKSSSSDYSQQHSSSNDDEGQLNNNLREEDFDLRKSKSEEFDSDTSYSKFQIDDFSCGNSNSLVLSFSINDEIFDLKRVKWISPKKIVAWCKHSLYLIDLNTRSIREPLSERFCKKCVQITQVFFSKSRKIMGVVLDDVKVYLLDTESELIVLKSLDFSDKVCNDNDLLLGSISPNEEMAVFSLSNFLYFINLNEKVPIPKKVKSYFEFKGTFIFWDNRGILIGSESGGALLIHNDKIESIIEKALFGQKSAKVIFSSLNSEKVKLEAIKLILPCSNQQYVVIDSSHKGILASKDVKIIATNILTFKKYSEDNFLIRLQNYNRLAVINTFNEFTASLPPCFFLSQEKKNTFLEEIKDVKNNNNYQDSDLIESISDQIFLTDKTNFSIPLRNSVQLLNEFISTQDPFNSISSKNFLKLGNLEEARNLFLKSNPNDKDYYNNMVLAAIYNTPSDSAQLIVNNFLSNDLIDEAVNVLLMTNEIFPAADILSKNGRNEDAYRVLMLNDRKKYCANSEKIILKVADSLINNKENVLFGLKLLASFGYFHEMINQLSLTIA</sequence>
<dbReference type="InterPro" id="IPR036322">
    <property type="entry name" value="WD40_repeat_dom_sf"/>
</dbReference>
<dbReference type="SUPFAM" id="SSF50978">
    <property type="entry name" value="WD40 repeat-like"/>
    <property type="match status" value="2"/>
</dbReference>
<keyword evidence="2" id="KW-1185">Reference proteome</keyword>
<dbReference type="EMBL" id="JAPFFF010000052">
    <property type="protein sequence ID" value="KAK8839294.1"/>
    <property type="molecule type" value="Genomic_DNA"/>
</dbReference>
<accession>A0ABR2GZC9</accession>
<evidence type="ECO:0000313" key="2">
    <source>
        <dbReference type="Proteomes" id="UP001470230"/>
    </source>
</evidence>
<dbReference type="Proteomes" id="UP001470230">
    <property type="component" value="Unassembled WGS sequence"/>
</dbReference>
<protein>
    <submittedName>
        <fullName evidence="1">Uncharacterized protein</fullName>
    </submittedName>
</protein>
<dbReference type="Gene3D" id="2.130.10.10">
    <property type="entry name" value="YVTN repeat-like/Quinoprotein amine dehydrogenase"/>
    <property type="match status" value="1"/>
</dbReference>
<gene>
    <name evidence="1" type="ORF">M9Y10_032227</name>
</gene>
<proteinExistence type="predicted"/>